<gene>
    <name evidence="2" type="ORF">OLEA9_A081534</name>
</gene>
<dbReference type="EMBL" id="CACTIH010009102">
    <property type="protein sequence ID" value="CAA3024120.1"/>
    <property type="molecule type" value="Genomic_DNA"/>
</dbReference>
<feature type="compositionally biased region" description="Polar residues" evidence="1">
    <location>
        <begin position="119"/>
        <end position="130"/>
    </location>
</feature>
<dbReference type="AlphaFoldDB" id="A0A8S0UY79"/>
<proteinExistence type="predicted"/>
<name>A0A8S0UY79_OLEEU</name>
<keyword evidence="3" id="KW-1185">Reference proteome</keyword>
<feature type="region of interest" description="Disordered" evidence="1">
    <location>
        <begin position="106"/>
        <end position="130"/>
    </location>
</feature>
<evidence type="ECO:0000313" key="3">
    <source>
        <dbReference type="Proteomes" id="UP000594638"/>
    </source>
</evidence>
<comment type="caution">
    <text evidence="2">The sequence shown here is derived from an EMBL/GenBank/DDBJ whole genome shotgun (WGS) entry which is preliminary data.</text>
</comment>
<dbReference type="Gramene" id="OE9A081534T1">
    <property type="protein sequence ID" value="OE9A081534C1"/>
    <property type="gene ID" value="OE9A081534"/>
</dbReference>
<protein>
    <submittedName>
        <fullName evidence="2">Uncharacterized protein</fullName>
    </submittedName>
</protein>
<evidence type="ECO:0000256" key="1">
    <source>
        <dbReference type="SAM" id="MobiDB-lite"/>
    </source>
</evidence>
<evidence type="ECO:0000313" key="2">
    <source>
        <dbReference type="EMBL" id="CAA3024120.1"/>
    </source>
</evidence>
<dbReference type="Proteomes" id="UP000594638">
    <property type="component" value="Unassembled WGS sequence"/>
</dbReference>
<reference evidence="2 3" key="1">
    <citation type="submission" date="2019-12" db="EMBL/GenBank/DDBJ databases">
        <authorList>
            <person name="Alioto T."/>
            <person name="Alioto T."/>
            <person name="Gomez Garrido J."/>
        </authorList>
    </citation>
    <scope>NUCLEOTIDE SEQUENCE [LARGE SCALE GENOMIC DNA]</scope>
</reference>
<dbReference type="OrthoDB" id="1637306at2759"/>
<accession>A0A8S0UY79</accession>
<sequence>MEDFICDRIAKTEIAKAFLEVINKKYKKFSKNEKNELLSTLHSTIYDGISGIREHIDKIMACYHKIKAIGMELDEDYRTIEEMTTILAKEEDDMKKGRARSVVMVMNQNKNGQKRKPLQKNTNDNKPFKK</sequence>
<organism evidence="2 3">
    <name type="scientific">Olea europaea subsp. europaea</name>
    <dbReference type="NCBI Taxonomy" id="158383"/>
    <lineage>
        <taxon>Eukaryota</taxon>
        <taxon>Viridiplantae</taxon>
        <taxon>Streptophyta</taxon>
        <taxon>Embryophyta</taxon>
        <taxon>Tracheophyta</taxon>
        <taxon>Spermatophyta</taxon>
        <taxon>Magnoliopsida</taxon>
        <taxon>eudicotyledons</taxon>
        <taxon>Gunneridae</taxon>
        <taxon>Pentapetalae</taxon>
        <taxon>asterids</taxon>
        <taxon>lamiids</taxon>
        <taxon>Lamiales</taxon>
        <taxon>Oleaceae</taxon>
        <taxon>Oleeae</taxon>
        <taxon>Olea</taxon>
    </lineage>
</organism>